<feature type="region of interest" description="Disordered" evidence="9">
    <location>
        <begin position="27"/>
        <end position="96"/>
    </location>
</feature>
<evidence type="ECO:0000313" key="11">
    <source>
        <dbReference type="EMBL" id="KAF2810190.1"/>
    </source>
</evidence>
<dbReference type="Gene3D" id="3.30.40.10">
    <property type="entry name" value="Zinc/RING finger domain, C3HC4 (zinc finger)"/>
    <property type="match status" value="1"/>
</dbReference>
<dbReference type="OrthoDB" id="1431934at2759"/>
<keyword evidence="3" id="KW-0808">Transferase</keyword>
<dbReference type="Pfam" id="PF01485">
    <property type="entry name" value="IBR"/>
    <property type="match status" value="1"/>
</dbReference>
<proteinExistence type="predicted"/>
<keyword evidence="7" id="KW-0833">Ubl conjugation pathway</keyword>
<dbReference type="SMART" id="SM00647">
    <property type="entry name" value="IBR"/>
    <property type="match status" value="1"/>
</dbReference>
<evidence type="ECO:0000256" key="1">
    <source>
        <dbReference type="ARBA" id="ARBA00001798"/>
    </source>
</evidence>
<comment type="catalytic activity">
    <reaction evidence="1">
        <text>[E2 ubiquitin-conjugating enzyme]-S-ubiquitinyl-L-cysteine + [acceptor protein]-L-lysine = [E2 ubiquitin-conjugating enzyme]-L-cysteine + [acceptor protein]-N(6)-ubiquitinyl-L-lysine.</text>
        <dbReference type="EC" id="2.3.2.31"/>
    </reaction>
</comment>
<organism evidence="11">
    <name type="scientific">Mytilinidion resinicola</name>
    <dbReference type="NCBI Taxonomy" id="574789"/>
    <lineage>
        <taxon>Eukaryota</taxon>
        <taxon>Fungi</taxon>
        <taxon>Dikarya</taxon>
        <taxon>Ascomycota</taxon>
        <taxon>Pezizomycotina</taxon>
        <taxon>Dothideomycetes</taxon>
        <taxon>Pleosporomycetidae</taxon>
        <taxon>Mytilinidiales</taxon>
        <taxon>Mytilinidiaceae</taxon>
        <taxon>Mytilinidion</taxon>
    </lineage>
</organism>
<evidence type="ECO:0000256" key="3">
    <source>
        <dbReference type="ARBA" id="ARBA00022679"/>
    </source>
</evidence>
<reference evidence="13" key="2">
    <citation type="submission" date="2020-04" db="EMBL/GenBank/DDBJ databases">
        <authorList>
            <consortium name="NCBI Genome Project"/>
        </authorList>
    </citation>
    <scope>NUCLEOTIDE SEQUENCE</scope>
    <source>
        <strain evidence="13">CBS 304.34</strain>
    </source>
</reference>
<protein>
    <recommendedName>
        <fullName evidence="2">RBR-type E3 ubiquitin transferase</fullName>
        <ecNumber evidence="2">2.3.2.31</ecNumber>
    </recommendedName>
</protein>
<keyword evidence="8" id="KW-0862">Zinc</keyword>
<gene>
    <name evidence="11 13" type="ORF">BDZ99DRAFT_386604</name>
</gene>
<evidence type="ECO:0000313" key="12">
    <source>
        <dbReference type="Proteomes" id="UP000504636"/>
    </source>
</evidence>
<dbReference type="AlphaFoldDB" id="A0A6A6YN27"/>
<evidence type="ECO:0000256" key="6">
    <source>
        <dbReference type="ARBA" id="ARBA00022771"/>
    </source>
</evidence>
<dbReference type="EC" id="2.3.2.31" evidence="2"/>
<evidence type="ECO:0000313" key="13">
    <source>
        <dbReference type="RefSeq" id="XP_033577154.1"/>
    </source>
</evidence>
<dbReference type="RefSeq" id="XP_033577154.1">
    <property type="nucleotide sequence ID" value="XM_033715484.1"/>
</dbReference>
<dbReference type="InterPro" id="IPR013083">
    <property type="entry name" value="Znf_RING/FYVE/PHD"/>
</dbReference>
<dbReference type="Proteomes" id="UP000504636">
    <property type="component" value="Unplaced"/>
</dbReference>
<dbReference type="EMBL" id="MU003700">
    <property type="protein sequence ID" value="KAF2810190.1"/>
    <property type="molecule type" value="Genomic_DNA"/>
</dbReference>
<dbReference type="PANTHER" id="PTHR11685">
    <property type="entry name" value="RBR FAMILY RING FINGER AND IBR DOMAIN-CONTAINING"/>
    <property type="match status" value="1"/>
</dbReference>
<dbReference type="CDD" id="cd20335">
    <property type="entry name" value="BRcat_RBR"/>
    <property type="match status" value="1"/>
</dbReference>
<sequence length="394" mass="42856">MSGSRVTATCSECLGQTLRDDEAWTGLGLRADQNTQEGDQSAGIADNQDGGEAPDINPTVAEPTRKRKRRNPTGYPPTKRRKQPKEPKPPPPLSATCRICVEEKEVSEFVKNARSRRLSTALPFECMAHLSHRLNGLPNKAGGAVCKSCIGNSLAAGLESTGAENLGCLEPDCDAGPWSYDYINQYMPVEALENYHEQMFTMFMATASTFKCLNATCGAVGLLEQTAPGFPNVVCSACSHRHCALCGVDWHEGISCQAYRAKNHKELITAEEKAALRMLSKMGAKRCPRCQLAIHKDGGCNSMYCINCKRYFDWNTAEPVLGVSKKAAPLKQQLDYWQEVCEADALAAPPVPPPVHPPVPAGNLFDAGNPFAAELDVFRNEAMPLPDEDDADPL</sequence>
<dbReference type="InterPro" id="IPR044066">
    <property type="entry name" value="TRIAD_supradom"/>
</dbReference>
<keyword evidence="12" id="KW-1185">Reference proteome</keyword>
<dbReference type="InterPro" id="IPR002867">
    <property type="entry name" value="IBR_dom"/>
</dbReference>
<keyword evidence="6" id="KW-0863">Zinc-finger</keyword>
<evidence type="ECO:0000256" key="4">
    <source>
        <dbReference type="ARBA" id="ARBA00022723"/>
    </source>
</evidence>
<dbReference type="InterPro" id="IPR031127">
    <property type="entry name" value="E3_UB_ligase_RBR"/>
</dbReference>
<dbReference type="GO" id="GO:0016567">
    <property type="term" value="P:protein ubiquitination"/>
    <property type="evidence" value="ECO:0007669"/>
    <property type="project" value="InterPro"/>
</dbReference>
<dbReference type="GeneID" id="54456377"/>
<evidence type="ECO:0000259" key="10">
    <source>
        <dbReference type="PROSITE" id="PS51873"/>
    </source>
</evidence>
<reference evidence="11 13" key="1">
    <citation type="journal article" date="2020" name="Stud. Mycol.">
        <title>101 Dothideomycetes genomes: a test case for predicting lifestyles and emergence of pathogens.</title>
        <authorList>
            <person name="Haridas S."/>
            <person name="Albert R."/>
            <person name="Binder M."/>
            <person name="Bloem J."/>
            <person name="Labutti K."/>
            <person name="Salamov A."/>
            <person name="Andreopoulos B."/>
            <person name="Baker S."/>
            <person name="Barry K."/>
            <person name="Bills G."/>
            <person name="Bluhm B."/>
            <person name="Cannon C."/>
            <person name="Castanera R."/>
            <person name="Culley D."/>
            <person name="Daum C."/>
            <person name="Ezra D."/>
            <person name="Gonzalez J."/>
            <person name="Henrissat B."/>
            <person name="Kuo A."/>
            <person name="Liang C."/>
            <person name="Lipzen A."/>
            <person name="Lutzoni F."/>
            <person name="Magnuson J."/>
            <person name="Mondo S."/>
            <person name="Nolan M."/>
            <person name="Ohm R."/>
            <person name="Pangilinan J."/>
            <person name="Park H.-J."/>
            <person name="Ramirez L."/>
            <person name="Alfaro M."/>
            <person name="Sun H."/>
            <person name="Tritt A."/>
            <person name="Yoshinaga Y."/>
            <person name="Zwiers L.-H."/>
            <person name="Turgeon B."/>
            <person name="Goodwin S."/>
            <person name="Spatafora J."/>
            <person name="Crous P."/>
            <person name="Grigoriev I."/>
        </authorList>
    </citation>
    <scope>NUCLEOTIDE SEQUENCE</scope>
    <source>
        <strain evidence="11 13">CBS 304.34</strain>
    </source>
</reference>
<evidence type="ECO:0000256" key="8">
    <source>
        <dbReference type="ARBA" id="ARBA00022833"/>
    </source>
</evidence>
<dbReference type="GO" id="GO:0061630">
    <property type="term" value="F:ubiquitin protein ligase activity"/>
    <property type="evidence" value="ECO:0007669"/>
    <property type="project" value="UniProtKB-EC"/>
</dbReference>
<dbReference type="Gene3D" id="1.20.120.1750">
    <property type="match status" value="1"/>
</dbReference>
<reference evidence="13" key="3">
    <citation type="submission" date="2025-04" db="UniProtKB">
        <authorList>
            <consortium name="RefSeq"/>
        </authorList>
    </citation>
    <scope>IDENTIFICATION</scope>
    <source>
        <strain evidence="13">CBS 304.34</strain>
    </source>
</reference>
<evidence type="ECO:0000256" key="2">
    <source>
        <dbReference type="ARBA" id="ARBA00012251"/>
    </source>
</evidence>
<accession>A0A6A6YN27</accession>
<keyword evidence="4" id="KW-0479">Metal-binding</keyword>
<evidence type="ECO:0000256" key="7">
    <source>
        <dbReference type="ARBA" id="ARBA00022786"/>
    </source>
</evidence>
<keyword evidence="5" id="KW-0677">Repeat</keyword>
<evidence type="ECO:0000256" key="9">
    <source>
        <dbReference type="SAM" id="MobiDB-lite"/>
    </source>
</evidence>
<dbReference type="SUPFAM" id="SSF57850">
    <property type="entry name" value="RING/U-box"/>
    <property type="match status" value="2"/>
</dbReference>
<name>A0A6A6YN27_9PEZI</name>
<feature type="domain" description="RING-type" evidence="10">
    <location>
        <begin position="122"/>
        <end position="344"/>
    </location>
</feature>
<dbReference type="PROSITE" id="PS51873">
    <property type="entry name" value="TRIAD"/>
    <property type="match status" value="1"/>
</dbReference>
<evidence type="ECO:0000256" key="5">
    <source>
        <dbReference type="ARBA" id="ARBA00022737"/>
    </source>
</evidence>
<dbReference type="GO" id="GO:0008270">
    <property type="term" value="F:zinc ion binding"/>
    <property type="evidence" value="ECO:0007669"/>
    <property type="project" value="UniProtKB-KW"/>
</dbReference>